<feature type="region of interest" description="Disordered" evidence="1">
    <location>
        <begin position="479"/>
        <end position="506"/>
    </location>
</feature>
<organism evidence="2">
    <name type="scientific">Chromera velia CCMP2878</name>
    <dbReference type="NCBI Taxonomy" id="1169474"/>
    <lineage>
        <taxon>Eukaryota</taxon>
        <taxon>Sar</taxon>
        <taxon>Alveolata</taxon>
        <taxon>Colpodellida</taxon>
        <taxon>Chromeraceae</taxon>
        <taxon>Chromera</taxon>
    </lineage>
</organism>
<feature type="compositionally biased region" description="Low complexity" evidence="1">
    <location>
        <begin position="609"/>
        <end position="619"/>
    </location>
</feature>
<feature type="region of interest" description="Disordered" evidence="1">
    <location>
        <begin position="913"/>
        <end position="932"/>
    </location>
</feature>
<feature type="region of interest" description="Disordered" evidence="1">
    <location>
        <begin position="944"/>
        <end position="999"/>
    </location>
</feature>
<reference evidence="2" key="1">
    <citation type="submission" date="2014-11" db="EMBL/GenBank/DDBJ databases">
        <authorList>
            <person name="Otto D Thomas"/>
            <person name="Naeem Raeece"/>
        </authorList>
    </citation>
    <scope>NUCLEOTIDE SEQUENCE</scope>
</reference>
<dbReference type="AlphaFoldDB" id="A0A0G4ICC7"/>
<name>A0A0G4ICC7_9ALVE</name>
<feature type="compositionally biased region" description="Polar residues" evidence="1">
    <location>
        <begin position="765"/>
        <end position="791"/>
    </location>
</feature>
<feature type="compositionally biased region" description="Low complexity" evidence="1">
    <location>
        <begin position="750"/>
        <end position="764"/>
    </location>
</feature>
<feature type="compositionally biased region" description="Polar residues" evidence="1">
    <location>
        <begin position="625"/>
        <end position="636"/>
    </location>
</feature>
<feature type="region of interest" description="Disordered" evidence="1">
    <location>
        <begin position="173"/>
        <end position="194"/>
    </location>
</feature>
<dbReference type="GO" id="GO:0003676">
    <property type="term" value="F:nucleic acid binding"/>
    <property type="evidence" value="ECO:0007669"/>
    <property type="project" value="InterPro"/>
</dbReference>
<feature type="compositionally biased region" description="Low complexity" evidence="1">
    <location>
        <begin position="579"/>
        <end position="590"/>
    </location>
</feature>
<evidence type="ECO:0000256" key="1">
    <source>
        <dbReference type="SAM" id="MobiDB-lite"/>
    </source>
</evidence>
<dbReference type="VEuPathDB" id="CryptoDB:Cvel_13074"/>
<dbReference type="InterPro" id="IPR012337">
    <property type="entry name" value="RNaseH-like_sf"/>
</dbReference>
<feature type="compositionally biased region" description="Gly residues" evidence="1">
    <location>
        <begin position="808"/>
        <end position="819"/>
    </location>
</feature>
<evidence type="ECO:0000313" key="2">
    <source>
        <dbReference type="EMBL" id="CEM54829.1"/>
    </source>
</evidence>
<gene>
    <name evidence="2" type="ORF">Cvel_13074</name>
</gene>
<feature type="region of interest" description="Disordered" evidence="1">
    <location>
        <begin position="748"/>
        <end position="880"/>
    </location>
</feature>
<feature type="compositionally biased region" description="Polar residues" evidence="1">
    <location>
        <begin position="711"/>
        <end position="721"/>
    </location>
</feature>
<feature type="region of interest" description="Disordered" evidence="1">
    <location>
        <begin position="706"/>
        <end position="735"/>
    </location>
</feature>
<protein>
    <recommendedName>
        <fullName evidence="3">Integrase catalytic domain-containing protein</fullName>
    </recommendedName>
</protein>
<feature type="region of interest" description="Disordered" evidence="1">
    <location>
        <begin position="577"/>
        <end position="690"/>
    </location>
</feature>
<dbReference type="InterPro" id="IPR036397">
    <property type="entry name" value="RNaseH_sf"/>
</dbReference>
<feature type="compositionally biased region" description="Pro residues" evidence="1">
    <location>
        <begin position="861"/>
        <end position="870"/>
    </location>
</feature>
<accession>A0A0G4ICC7</accession>
<evidence type="ECO:0008006" key="3">
    <source>
        <dbReference type="Google" id="ProtNLM"/>
    </source>
</evidence>
<dbReference type="SUPFAM" id="SSF53098">
    <property type="entry name" value="Ribonuclease H-like"/>
    <property type="match status" value="1"/>
</dbReference>
<dbReference type="EMBL" id="CDMZ01005821">
    <property type="protein sequence ID" value="CEM54829.1"/>
    <property type="molecule type" value="Genomic_DNA"/>
</dbReference>
<sequence>MHEWTPVGHPQSNGILENRYEVLDTQITVLQLERDSEIEMDQVDDILPLAVALVNRLPSARAPYQSPYERMTGVSFLPAYVEETMKGELWPRMKESNLNIAQAFYEGDLVLFRHLLQKFGNVEEEWKPYTIVSRLSPTRYQLKPRRACNRSYEGYKIDAHISAMRVMPGKIKERLESPDSTQAKKKEEGKECSRRKEKVELQDKRFIVWKSDEKKQLFLGEVLQEKKTKLLVHYYGSYGRRSLADRIYRPAVKRKGEQAVMFTLKKRKGLEPDVYEVEKDEIAIEKAQLQENGRLAQGTVEEILKDYVEEKEFALSTTIEEPAFNGNASFLASTFGANVVLIRVEEAEELLGSLMDRFKELKVCQCRTQEVECGDDQKAARRTNGRIRYAGCLSPLAPDLLPVSVSPLTPFSSDNSPFHPVFVPGSLLCAHRAFTIPRSVMRASGESLHVWMEEKPCLLALQASYEEKKARLQELERKVEEARQRPASGRVTTHALPNTRFPPRPQHLDNLRVHGGGSRAVQVQPQSLRQHPGGADGVPAPYPAGRPFQAPPSHGAARYPPPVVPFPPHANTDQVDMYPPSTSATTTAAAPGGGWTTSPPPDSNRRDVPVVATVTMPPAYRGTRTRPSSGLSQYQQTEEEQTFGGHPNAPVLDQRPITHVDPGTIPPPPAHAPSQIIRPPPVSPLPVHQRSLSSDAFVPAPAAYDLPQRSEPVSQPHTGGNTHLLPYSKQAEGGGNRAVLAQHESGALGAPSVPVSASPSSSPPQRTATSDHQQQPRNPSVAHQHSDNGWTEKQGFAVGPPPIALSMGGEGGTALGGWSGNTSAEVHPNAGAQRGAEDAGVQHNARGRAVLQQVHSQPTAPNAPSPPQGQVPPQGVTAPSLFVSDTDETLVVHLQSFRHCVAAGLTMLPQLTSSTGGAVSNPPSAPRVDSHSFGDKHKIEELLQPSHAHEGTGPAGGGERMPPPPSSKGPLSRPQSAQARGGKHEENERETGGTGKESI</sequence>
<proteinExistence type="predicted"/>
<feature type="compositionally biased region" description="Basic and acidic residues" evidence="1">
    <location>
        <begin position="982"/>
        <end position="991"/>
    </location>
</feature>
<feature type="compositionally biased region" description="Polar residues" evidence="1">
    <location>
        <begin position="913"/>
        <end position="922"/>
    </location>
</feature>
<dbReference type="Gene3D" id="3.30.420.10">
    <property type="entry name" value="Ribonuclease H-like superfamily/Ribonuclease H"/>
    <property type="match status" value="1"/>
</dbReference>